<dbReference type="EMBL" id="ACZV01000004">
    <property type="protein sequence ID" value="EEX94360.1"/>
    <property type="molecule type" value="Genomic_DNA"/>
</dbReference>
<reference evidence="1 2" key="1">
    <citation type="submission" date="2009-10" db="EMBL/GenBank/DDBJ databases">
        <authorList>
            <consortium name="Los Alamos National Laboratory (LANL)"/>
            <consortium name="National Microbial Pathogen Data Resource (NMPDR)"/>
            <person name="Munk A.C."/>
            <person name="Chertkov O."/>
            <person name="Tapia R."/>
            <person name="Green L."/>
            <person name="Rogers Y."/>
            <person name="Detter J.C."/>
            <person name="Bruce D."/>
            <person name="Brettin T.S."/>
            <person name="Colwell R.R."/>
            <person name="Huq A."/>
            <person name="Grim C.J."/>
            <person name="Hasan N.A."/>
            <person name="Bartels D."/>
            <person name="Vonstein V."/>
        </authorList>
    </citation>
    <scope>NUCLEOTIDE SEQUENCE [LARGE SCALE GENOMIC DNA]</scope>
    <source>
        <strain evidence="1 2">CIP 102891</strain>
    </source>
</reference>
<name>A0ABM9Z3U6_VIBOR</name>
<comment type="caution">
    <text evidence="1">The sequence shown here is derived from an EMBL/GenBank/DDBJ whole genome shotgun (WGS) entry which is preliminary data.</text>
</comment>
<accession>A0ABM9Z3U6</accession>
<organism evidence="1 2">
    <name type="scientific">Vibrio orientalis CIP 102891 = ATCC 33934</name>
    <dbReference type="NCBI Taxonomy" id="675816"/>
    <lineage>
        <taxon>Bacteria</taxon>
        <taxon>Pseudomonadati</taxon>
        <taxon>Pseudomonadota</taxon>
        <taxon>Gammaproteobacteria</taxon>
        <taxon>Vibrionales</taxon>
        <taxon>Vibrionaceae</taxon>
        <taxon>Vibrio</taxon>
        <taxon>Vibrio oreintalis group</taxon>
    </lineage>
</organism>
<evidence type="ECO:0000313" key="1">
    <source>
        <dbReference type="EMBL" id="EEX94360.1"/>
    </source>
</evidence>
<proteinExistence type="predicted"/>
<protein>
    <submittedName>
        <fullName evidence="1">Uncharacterized protein</fullName>
    </submittedName>
</protein>
<dbReference type="Proteomes" id="UP000003515">
    <property type="component" value="Unassembled WGS sequence"/>
</dbReference>
<keyword evidence="2" id="KW-1185">Reference proteome</keyword>
<sequence length="60" mass="6943">MQAEQKPNSPKWHWLTSCYGLAKMPKKRARWIAKSVASQSKKREEKQARAVNSALIVSRF</sequence>
<evidence type="ECO:0000313" key="2">
    <source>
        <dbReference type="Proteomes" id="UP000003515"/>
    </source>
</evidence>
<gene>
    <name evidence="1" type="ORF">VIA_001518</name>
</gene>